<dbReference type="Proteomes" id="UP000681594">
    <property type="component" value="Unassembled WGS sequence"/>
</dbReference>
<comment type="caution">
    <text evidence="2">The sequence shown here is derived from an EMBL/GenBank/DDBJ whole genome shotgun (WGS) entry which is preliminary data.</text>
</comment>
<dbReference type="InterPro" id="IPR036810">
    <property type="entry name" value="SMc04008-like_sf"/>
</dbReference>
<sequence>MTEIDEKTRTELEAAAFRRLVEHLRGRSDVQNIDMMNLAGFCRNCLSRWYREAAEGQGIALTDPEAREIIYGMPYKEWQAKYQREATADQKAAFAKANPGH</sequence>
<accession>A0ABS4AB66</accession>
<evidence type="ECO:0000313" key="2">
    <source>
        <dbReference type="EMBL" id="MBP0443723.1"/>
    </source>
</evidence>
<gene>
    <name evidence="2" type="ORF">J8J14_02935</name>
</gene>
<name>A0ABS4AB66_9PROT</name>
<keyword evidence="3" id="KW-1185">Reference proteome</keyword>
<protein>
    <submittedName>
        <fullName evidence="2">DUF1244 domain-containing protein</fullName>
    </submittedName>
</protein>
<dbReference type="RefSeq" id="WP_209377942.1">
    <property type="nucleotide sequence ID" value="NZ_JAGIZB010000002.1"/>
</dbReference>
<dbReference type="Gene3D" id="1.10.3340.10">
    <property type="entry name" value="SMc04008-like"/>
    <property type="match status" value="1"/>
</dbReference>
<evidence type="ECO:0000313" key="3">
    <source>
        <dbReference type="Proteomes" id="UP000681594"/>
    </source>
</evidence>
<reference evidence="2 3" key="1">
    <citation type="submission" date="2021-03" db="EMBL/GenBank/DDBJ databases">
        <authorList>
            <person name="So Y."/>
        </authorList>
    </citation>
    <scope>NUCLEOTIDE SEQUENCE [LARGE SCALE GENOMIC DNA]</scope>
    <source>
        <strain evidence="2 3">SSH11</strain>
    </source>
</reference>
<dbReference type="Pfam" id="PF06844">
    <property type="entry name" value="DUF1244"/>
    <property type="match status" value="1"/>
</dbReference>
<dbReference type="SUPFAM" id="SSF158757">
    <property type="entry name" value="SMc04008-like"/>
    <property type="match status" value="1"/>
</dbReference>
<dbReference type="InterPro" id="IPR023163">
    <property type="entry name" value="SMc04008-like_domain"/>
</dbReference>
<evidence type="ECO:0000259" key="1">
    <source>
        <dbReference type="Pfam" id="PF06844"/>
    </source>
</evidence>
<organism evidence="2 3">
    <name type="scientific">Pararoseomonas baculiformis</name>
    <dbReference type="NCBI Taxonomy" id="2820812"/>
    <lineage>
        <taxon>Bacteria</taxon>
        <taxon>Pseudomonadati</taxon>
        <taxon>Pseudomonadota</taxon>
        <taxon>Alphaproteobacteria</taxon>
        <taxon>Acetobacterales</taxon>
        <taxon>Acetobacteraceae</taxon>
        <taxon>Pararoseomonas</taxon>
    </lineage>
</organism>
<feature type="domain" description="SMc04008-like" evidence="1">
    <location>
        <begin position="30"/>
        <end position="95"/>
    </location>
</feature>
<proteinExistence type="predicted"/>
<dbReference type="EMBL" id="JAGIZB010000002">
    <property type="protein sequence ID" value="MBP0443723.1"/>
    <property type="molecule type" value="Genomic_DNA"/>
</dbReference>